<accession>D3DKF6</accession>
<dbReference type="AlphaFoldDB" id="D3DKF6"/>
<dbReference type="EMBL" id="AP011112">
    <property type="protein sequence ID" value="BAI70308.1"/>
    <property type="molecule type" value="Genomic_DNA"/>
</dbReference>
<protein>
    <submittedName>
        <fullName evidence="1">Uncharacterized protein</fullName>
    </submittedName>
</protein>
<evidence type="ECO:0000313" key="1">
    <source>
        <dbReference type="EMBL" id="BAI70308.1"/>
    </source>
</evidence>
<organism evidence="1 2">
    <name type="scientific">Hydrogenobacter thermophilus (strain DSM 6534 / IAM 12695 / TK-6)</name>
    <dbReference type="NCBI Taxonomy" id="608538"/>
    <lineage>
        <taxon>Bacteria</taxon>
        <taxon>Pseudomonadati</taxon>
        <taxon>Aquificota</taxon>
        <taxon>Aquificia</taxon>
        <taxon>Aquificales</taxon>
        <taxon>Aquificaceae</taxon>
        <taxon>Hydrogenobacter</taxon>
    </lineage>
</organism>
<evidence type="ECO:0000313" key="2">
    <source>
        <dbReference type="Proteomes" id="UP000002574"/>
    </source>
</evidence>
<dbReference type="Proteomes" id="UP000002574">
    <property type="component" value="Chromosome"/>
</dbReference>
<reference evidence="1 2" key="1">
    <citation type="journal article" date="2010" name="J. Bacteriol.">
        <title>Complete genome sequence of the thermophilic, obligately chemolithoautotrophic hydrogen-oxidizing bacterium Hydrogenobacter thermophilus TK-6.</title>
        <authorList>
            <person name="Arai H."/>
            <person name="Kanbe H."/>
            <person name="Ishii M."/>
            <person name="Igarashi Y."/>
        </authorList>
    </citation>
    <scope>NUCLEOTIDE SEQUENCE [LARGE SCALE GENOMIC DNA]</scope>
    <source>
        <strain evidence="2">DSM 6534 / IAM 12695 / TK-6 [Tokyo]</strain>
    </source>
</reference>
<dbReference type="KEGG" id="hth:HTH_1864"/>
<name>D3DKF6_HYDTT</name>
<proteinExistence type="predicted"/>
<gene>
    <name evidence="1" type="ordered locus">HTH_1864</name>
</gene>
<sequence>MDGKTGLTKYIRNLKPSFSIPKKLKQEINQHCKAYTQSAGYHKTNQLTHVVIIYS</sequence>
<keyword evidence="2" id="KW-1185">Reference proteome</keyword>